<gene>
    <name evidence="1" type="ORF">Sangu_2748000</name>
    <name evidence="2" type="ORF">Sangu_3014500</name>
</gene>
<dbReference type="EMBL" id="JACGWK010000075">
    <property type="protein sequence ID" value="KAL0307702.1"/>
    <property type="molecule type" value="Genomic_DNA"/>
</dbReference>
<dbReference type="EMBL" id="JACGWK010001555">
    <property type="protein sequence ID" value="KAL0286115.1"/>
    <property type="molecule type" value="Genomic_DNA"/>
</dbReference>
<organism evidence="2">
    <name type="scientific">Sesamum angustifolium</name>
    <dbReference type="NCBI Taxonomy" id="2727405"/>
    <lineage>
        <taxon>Eukaryota</taxon>
        <taxon>Viridiplantae</taxon>
        <taxon>Streptophyta</taxon>
        <taxon>Embryophyta</taxon>
        <taxon>Tracheophyta</taxon>
        <taxon>Spermatophyta</taxon>
        <taxon>Magnoliopsida</taxon>
        <taxon>eudicotyledons</taxon>
        <taxon>Gunneridae</taxon>
        <taxon>Pentapetalae</taxon>
        <taxon>asterids</taxon>
        <taxon>lamiids</taxon>
        <taxon>Lamiales</taxon>
        <taxon>Pedaliaceae</taxon>
        <taxon>Sesamum</taxon>
    </lineage>
</organism>
<evidence type="ECO:0000313" key="2">
    <source>
        <dbReference type="EMBL" id="KAL0307702.1"/>
    </source>
</evidence>
<accession>A0AAW2KNW2</accession>
<evidence type="ECO:0000313" key="1">
    <source>
        <dbReference type="EMBL" id="KAL0286115.1"/>
    </source>
</evidence>
<dbReference type="AlphaFoldDB" id="A0AAW2KNW2"/>
<proteinExistence type="predicted"/>
<reference evidence="2" key="1">
    <citation type="submission" date="2020-06" db="EMBL/GenBank/DDBJ databases">
        <authorList>
            <person name="Li T."/>
            <person name="Hu X."/>
            <person name="Zhang T."/>
            <person name="Song X."/>
            <person name="Zhang H."/>
            <person name="Dai N."/>
            <person name="Sheng W."/>
            <person name="Hou X."/>
            <person name="Wei L."/>
        </authorList>
    </citation>
    <scope>NUCLEOTIDE SEQUENCE</scope>
    <source>
        <strain evidence="2">G01</strain>
        <tissue evidence="2">Leaf</tissue>
    </source>
</reference>
<protein>
    <submittedName>
        <fullName evidence="2">Uncharacterized protein</fullName>
    </submittedName>
</protein>
<sequence length="74" mass="8245">METVTERIAIPAGYGDLPHGMSMKGSLAFVRNSMQLKLQLAFIEFSEYSGSRESSTKSMVMVNLECQMSGHFHL</sequence>
<reference evidence="2" key="2">
    <citation type="journal article" date="2024" name="Plant">
        <title>Genomic evolution and insights into agronomic trait innovations of Sesamum species.</title>
        <authorList>
            <person name="Miao H."/>
            <person name="Wang L."/>
            <person name="Qu L."/>
            <person name="Liu H."/>
            <person name="Sun Y."/>
            <person name="Le M."/>
            <person name="Wang Q."/>
            <person name="Wei S."/>
            <person name="Zheng Y."/>
            <person name="Lin W."/>
            <person name="Duan Y."/>
            <person name="Cao H."/>
            <person name="Xiong S."/>
            <person name="Wang X."/>
            <person name="Wei L."/>
            <person name="Li C."/>
            <person name="Ma Q."/>
            <person name="Ju M."/>
            <person name="Zhao R."/>
            <person name="Li G."/>
            <person name="Mu C."/>
            <person name="Tian Q."/>
            <person name="Mei H."/>
            <person name="Zhang T."/>
            <person name="Gao T."/>
            <person name="Zhang H."/>
        </authorList>
    </citation>
    <scope>NUCLEOTIDE SEQUENCE</scope>
    <source>
        <strain evidence="2">G01</strain>
    </source>
</reference>
<comment type="caution">
    <text evidence="2">The sequence shown here is derived from an EMBL/GenBank/DDBJ whole genome shotgun (WGS) entry which is preliminary data.</text>
</comment>
<name>A0AAW2KNW2_9LAMI</name>